<dbReference type="SUPFAM" id="SSF55945">
    <property type="entry name" value="TATA-box binding protein-like"/>
    <property type="match status" value="1"/>
</dbReference>
<dbReference type="EMBL" id="FUYH01000011">
    <property type="protein sequence ID" value="SKA91296.1"/>
    <property type="molecule type" value="Genomic_DNA"/>
</dbReference>
<dbReference type="InterPro" id="IPR052054">
    <property type="entry name" value="Oxidative_DNA_repair_enzyme"/>
</dbReference>
<organism evidence="12 13">
    <name type="scientific">Caloramator quimbayensis</name>
    <dbReference type="NCBI Taxonomy" id="1147123"/>
    <lineage>
        <taxon>Bacteria</taxon>
        <taxon>Bacillati</taxon>
        <taxon>Bacillota</taxon>
        <taxon>Clostridia</taxon>
        <taxon>Eubacteriales</taxon>
        <taxon>Clostridiaceae</taxon>
        <taxon>Caloramator</taxon>
    </lineage>
</organism>
<dbReference type="GO" id="GO:0008534">
    <property type="term" value="F:oxidized purine nucleobase lesion DNA N-glycosylase activity"/>
    <property type="evidence" value="ECO:0007669"/>
    <property type="project" value="InterPro"/>
</dbReference>
<evidence type="ECO:0000256" key="9">
    <source>
        <dbReference type="ARBA" id="ARBA00044632"/>
    </source>
</evidence>
<dbReference type="SMART" id="SM00278">
    <property type="entry name" value="HhH1"/>
    <property type="match status" value="1"/>
</dbReference>
<keyword evidence="8" id="KW-0326">Glycosidase</keyword>
<accession>A0A1T4XP09</accession>
<dbReference type="InterPro" id="IPR012904">
    <property type="entry name" value="OGG_N"/>
</dbReference>
<dbReference type="InterPro" id="IPR011257">
    <property type="entry name" value="DNA_glycosylase"/>
</dbReference>
<dbReference type="GO" id="GO:0006289">
    <property type="term" value="P:nucleotide-excision repair"/>
    <property type="evidence" value="ECO:0007669"/>
    <property type="project" value="InterPro"/>
</dbReference>
<dbReference type="InterPro" id="IPR003583">
    <property type="entry name" value="Hlx-hairpin-Hlx_DNA-bd_motif"/>
</dbReference>
<evidence type="ECO:0000256" key="4">
    <source>
        <dbReference type="ARBA" id="ARBA00022801"/>
    </source>
</evidence>
<dbReference type="SUPFAM" id="SSF48150">
    <property type="entry name" value="DNA-glycosylase"/>
    <property type="match status" value="1"/>
</dbReference>
<keyword evidence="4" id="KW-0378">Hydrolase</keyword>
<dbReference type="Proteomes" id="UP000190105">
    <property type="component" value="Unassembled WGS sequence"/>
</dbReference>
<dbReference type="Pfam" id="PF07934">
    <property type="entry name" value="OGG_N"/>
    <property type="match status" value="1"/>
</dbReference>
<evidence type="ECO:0000256" key="1">
    <source>
        <dbReference type="ARBA" id="ARBA00010679"/>
    </source>
</evidence>
<keyword evidence="6 12" id="KW-0456">Lyase</keyword>
<dbReference type="Gene3D" id="1.10.1670.10">
    <property type="entry name" value="Helix-hairpin-Helix base-excision DNA repair enzymes (C-terminal)"/>
    <property type="match status" value="1"/>
</dbReference>
<dbReference type="OrthoDB" id="9798522at2"/>
<evidence type="ECO:0000256" key="6">
    <source>
        <dbReference type="ARBA" id="ARBA00023239"/>
    </source>
</evidence>
<name>A0A1T4XP09_9CLOT</name>
<protein>
    <recommendedName>
        <fullName evidence="2">DNA-(apurinic or apyrimidinic site) lyase</fullName>
        <ecNumber evidence="2">4.2.99.18</ecNumber>
    </recommendedName>
</protein>
<keyword evidence="3" id="KW-0227">DNA damage</keyword>
<evidence type="ECO:0000256" key="7">
    <source>
        <dbReference type="ARBA" id="ARBA00023268"/>
    </source>
</evidence>
<gene>
    <name evidence="12" type="ORF">SAMN05443428_11144</name>
</gene>
<dbReference type="PANTHER" id="PTHR10242">
    <property type="entry name" value="8-OXOGUANINE DNA GLYCOSYLASE"/>
    <property type="match status" value="1"/>
</dbReference>
<dbReference type="PANTHER" id="PTHR10242:SF2">
    <property type="entry name" value="N-GLYCOSYLASE_DNA LYASE"/>
    <property type="match status" value="1"/>
</dbReference>
<dbReference type="GO" id="GO:0006284">
    <property type="term" value="P:base-excision repair"/>
    <property type="evidence" value="ECO:0007669"/>
    <property type="project" value="InterPro"/>
</dbReference>
<evidence type="ECO:0000313" key="13">
    <source>
        <dbReference type="Proteomes" id="UP000190105"/>
    </source>
</evidence>
<dbReference type="Gene3D" id="3.30.310.260">
    <property type="match status" value="1"/>
</dbReference>
<evidence type="ECO:0000259" key="10">
    <source>
        <dbReference type="SMART" id="SM00278"/>
    </source>
</evidence>
<keyword evidence="5" id="KW-0234">DNA repair</keyword>
<evidence type="ECO:0000256" key="8">
    <source>
        <dbReference type="ARBA" id="ARBA00023295"/>
    </source>
</evidence>
<dbReference type="SMART" id="SM00478">
    <property type="entry name" value="ENDO3c"/>
    <property type="match status" value="1"/>
</dbReference>
<dbReference type="CDD" id="cd00056">
    <property type="entry name" value="ENDO3c"/>
    <property type="match status" value="1"/>
</dbReference>
<evidence type="ECO:0000256" key="3">
    <source>
        <dbReference type="ARBA" id="ARBA00022763"/>
    </source>
</evidence>
<evidence type="ECO:0000313" key="12">
    <source>
        <dbReference type="EMBL" id="SKA91296.1"/>
    </source>
</evidence>
<sequence>MEFCEFEKGIVIKNIEDFELKHTFDCGQCFRWSEDKEGSYIGVAGKKAVRIYKKEKDIFIEGAKIDDALFWVNYLDLERDYKAVKKELSKDSVLLEAINYGYGIRILNQEMFETTISFIISANNRIPMIKRAIENICKTFGDKIEFEGNTYYSFPTALQLSRANIEDLERCGCGFRAKYIVDTTKEILSNEAYLLFISRMKTDDAQRELMKLKGIGPKVADCILLFSMQKYDAFPVDIWVKRVMQYFYLAPDVSLKKIREFGRNKFKDYAGFAQQYLFYYARDFKGREGFLK</sequence>
<feature type="domain" description="Helix-hairpin-helix DNA-binding motif class 1" evidence="10">
    <location>
        <begin position="207"/>
        <end position="226"/>
    </location>
</feature>
<keyword evidence="13" id="KW-1185">Reference proteome</keyword>
<dbReference type="Gene3D" id="1.10.340.30">
    <property type="entry name" value="Hypothetical protein, domain 2"/>
    <property type="match status" value="1"/>
</dbReference>
<evidence type="ECO:0000256" key="2">
    <source>
        <dbReference type="ARBA" id="ARBA00012720"/>
    </source>
</evidence>
<evidence type="ECO:0000256" key="5">
    <source>
        <dbReference type="ARBA" id="ARBA00023204"/>
    </source>
</evidence>
<dbReference type="RefSeq" id="WP_078696691.1">
    <property type="nucleotide sequence ID" value="NZ_FUYH01000011.1"/>
</dbReference>
<keyword evidence="7" id="KW-0511">Multifunctional enzyme</keyword>
<dbReference type="GO" id="GO:0140078">
    <property type="term" value="F:class I DNA-(apurinic or apyrimidinic site) endonuclease activity"/>
    <property type="evidence" value="ECO:0007669"/>
    <property type="project" value="UniProtKB-EC"/>
</dbReference>
<dbReference type="EC" id="4.2.99.18" evidence="2"/>
<reference evidence="13" key="1">
    <citation type="submission" date="2017-02" db="EMBL/GenBank/DDBJ databases">
        <authorList>
            <person name="Varghese N."/>
            <person name="Submissions S."/>
        </authorList>
    </citation>
    <scope>NUCLEOTIDE SEQUENCE [LARGE SCALE GENOMIC DNA]</scope>
    <source>
        <strain evidence="13">USBA 833</strain>
    </source>
</reference>
<dbReference type="GO" id="GO:0003684">
    <property type="term" value="F:damaged DNA binding"/>
    <property type="evidence" value="ECO:0007669"/>
    <property type="project" value="InterPro"/>
</dbReference>
<feature type="domain" description="HhH-GPD" evidence="11">
    <location>
        <begin position="120"/>
        <end position="282"/>
    </location>
</feature>
<dbReference type="Pfam" id="PF00730">
    <property type="entry name" value="HhH-GPD"/>
    <property type="match status" value="1"/>
</dbReference>
<evidence type="ECO:0000259" key="11">
    <source>
        <dbReference type="SMART" id="SM00478"/>
    </source>
</evidence>
<proteinExistence type="inferred from homology"/>
<comment type="catalytic activity">
    <reaction evidence="9">
        <text>2'-deoxyribonucleotide-(2'-deoxyribose 5'-phosphate)-2'-deoxyribonucleotide-DNA = a 3'-end 2'-deoxyribonucleotide-(2,3-dehydro-2,3-deoxyribose 5'-phosphate)-DNA + a 5'-end 5'-phospho-2'-deoxyribonucleoside-DNA + H(+)</text>
        <dbReference type="Rhea" id="RHEA:66592"/>
        <dbReference type="Rhea" id="RHEA-COMP:13180"/>
        <dbReference type="Rhea" id="RHEA-COMP:16897"/>
        <dbReference type="Rhea" id="RHEA-COMP:17067"/>
        <dbReference type="ChEBI" id="CHEBI:15378"/>
        <dbReference type="ChEBI" id="CHEBI:136412"/>
        <dbReference type="ChEBI" id="CHEBI:157695"/>
        <dbReference type="ChEBI" id="CHEBI:167181"/>
        <dbReference type="EC" id="4.2.99.18"/>
    </reaction>
</comment>
<dbReference type="InterPro" id="IPR023170">
    <property type="entry name" value="HhH_base_excis_C"/>
</dbReference>
<comment type="similarity">
    <text evidence="1">Belongs to the type-1 OGG1 family.</text>
</comment>
<dbReference type="STRING" id="1147123.SAMN05443428_11144"/>
<dbReference type="AlphaFoldDB" id="A0A1T4XP09"/>
<dbReference type="InterPro" id="IPR003265">
    <property type="entry name" value="HhH-GPD_domain"/>
</dbReference>